<dbReference type="CDD" id="cd07530">
    <property type="entry name" value="HAD_Pase_UmpH-like"/>
    <property type="match status" value="1"/>
</dbReference>
<dbReference type="Pfam" id="PF13242">
    <property type="entry name" value="Hydrolase_like"/>
    <property type="match status" value="1"/>
</dbReference>
<dbReference type="Proteomes" id="UP000186777">
    <property type="component" value="Unassembled WGS sequence"/>
</dbReference>
<accession>A0A1Q6R4K0</accession>
<dbReference type="EMBL" id="MNTG01000031">
    <property type="protein sequence ID" value="OLA37283.1"/>
    <property type="molecule type" value="Genomic_DNA"/>
</dbReference>
<dbReference type="STRING" id="626940.BHW43_06875"/>
<evidence type="ECO:0000313" key="2">
    <source>
        <dbReference type="Proteomes" id="UP000186777"/>
    </source>
</evidence>
<name>A0A1Q6R4K0_9FIRM</name>
<protein>
    <submittedName>
        <fullName evidence="1">HAD family hydrolase</fullName>
    </submittedName>
</protein>
<comment type="caution">
    <text evidence="1">The sequence shown here is derived from an EMBL/GenBank/DDBJ whole genome shotgun (WGS) entry which is preliminary data.</text>
</comment>
<dbReference type="GO" id="GO:0005737">
    <property type="term" value="C:cytoplasm"/>
    <property type="evidence" value="ECO:0007669"/>
    <property type="project" value="TreeGrafter"/>
</dbReference>
<organism evidence="1 2">
    <name type="scientific">Phascolarctobacterium succinatutens</name>
    <dbReference type="NCBI Taxonomy" id="626940"/>
    <lineage>
        <taxon>Bacteria</taxon>
        <taxon>Bacillati</taxon>
        <taxon>Bacillota</taxon>
        <taxon>Negativicutes</taxon>
        <taxon>Acidaminococcales</taxon>
        <taxon>Acidaminococcaceae</taxon>
        <taxon>Phascolarctobacterium</taxon>
    </lineage>
</organism>
<sequence>MDSNEKYELLLTQLRAKEGFICDMDGVIYHGNNLLPGVREFVNWLYEEKKSFLFLTNASERSPKELQQKLLRLGLEVDESHFYTSALATAKFIHSQAPGCSAYVIGGPGLVNALYDTGITMNDVNPDYVVVGETNSYNYNMILKAVSLINQGARLIATNSDLTGPSDFGIIPACRALVAPIELATGKKAYFVGKPNPLMMRTGLRLLDVHSEDAAMIGDRMDTDIVAGMESGLMTALVLSGVSTLENIKEFSYRPSIILNGVGDIPNK</sequence>
<keyword evidence="1" id="KW-0378">Hydrolase</keyword>
<dbReference type="Pfam" id="PF13344">
    <property type="entry name" value="Hydrolase_6"/>
    <property type="match status" value="1"/>
</dbReference>
<gene>
    <name evidence="1" type="ORF">BHW43_06875</name>
</gene>
<dbReference type="GO" id="GO:0016791">
    <property type="term" value="F:phosphatase activity"/>
    <property type="evidence" value="ECO:0007669"/>
    <property type="project" value="TreeGrafter"/>
</dbReference>
<dbReference type="PANTHER" id="PTHR19288:SF46">
    <property type="entry name" value="HALOACID DEHALOGENASE-LIKE HYDROLASE DOMAIN-CONTAINING PROTEIN 2"/>
    <property type="match status" value="1"/>
</dbReference>
<dbReference type="RefSeq" id="WP_368483905.1">
    <property type="nucleotide sequence ID" value="NZ_MNTG01000031.1"/>
</dbReference>
<dbReference type="InterPro" id="IPR023214">
    <property type="entry name" value="HAD_sf"/>
</dbReference>
<dbReference type="InterPro" id="IPR036412">
    <property type="entry name" value="HAD-like_sf"/>
</dbReference>
<dbReference type="PANTHER" id="PTHR19288">
    <property type="entry name" value="4-NITROPHENYLPHOSPHATASE-RELATED"/>
    <property type="match status" value="1"/>
</dbReference>
<dbReference type="NCBIfam" id="TIGR01460">
    <property type="entry name" value="HAD-SF-IIA"/>
    <property type="match status" value="1"/>
</dbReference>
<dbReference type="AlphaFoldDB" id="A0A1Q6R4K0"/>
<dbReference type="Gene3D" id="3.40.50.1000">
    <property type="entry name" value="HAD superfamily/HAD-like"/>
    <property type="match status" value="2"/>
</dbReference>
<reference evidence="1 2" key="1">
    <citation type="journal article" date="2016" name="Nat. Biotechnol.">
        <title>Measurement of bacterial replication rates in microbial communities.</title>
        <authorList>
            <person name="Brown C.T."/>
            <person name="Olm M.R."/>
            <person name="Thomas B.C."/>
            <person name="Banfield J.F."/>
        </authorList>
    </citation>
    <scope>NUCLEOTIDE SEQUENCE [LARGE SCALE GENOMIC DNA]</scope>
    <source>
        <strain evidence="1">46_33</strain>
    </source>
</reference>
<proteinExistence type="predicted"/>
<dbReference type="InterPro" id="IPR006357">
    <property type="entry name" value="HAD-SF_hydro_IIA"/>
</dbReference>
<evidence type="ECO:0000313" key="1">
    <source>
        <dbReference type="EMBL" id="OLA37283.1"/>
    </source>
</evidence>
<dbReference type="SUPFAM" id="SSF56784">
    <property type="entry name" value="HAD-like"/>
    <property type="match status" value="1"/>
</dbReference>